<protein>
    <submittedName>
        <fullName evidence="3">Uncharacterized protein</fullName>
    </submittedName>
</protein>
<feature type="chain" id="PRO_5004717082" evidence="2">
    <location>
        <begin position="20"/>
        <end position="499"/>
    </location>
</feature>
<keyword evidence="4" id="KW-1185">Reference proteome</keyword>
<dbReference type="AlphaFoldDB" id="V4AYE3"/>
<feature type="compositionally biased region" description="Low complexity" evidence="1">
    <location>
        <begin position="283"/>
        <end position="304"/>
    </location>
</feature>
<feature type="compositionally biased region" description="Polar residues" evidence="1">
    <location>
        <begin position="49"/>
        <end position="60"/>
    </location>
</feature>
<evidence type="ECO:0000256" key="1">
    <source>
        <dbReference type="SAM" id="MobiDB-lite"/>
    </source>
</evidence>
<organism evidence="3 4">
    <name type="scientific">Lottia gigantea</name>
    <name type="common">Giant owl limpet</name>
    <dbReference type="NCBI Taxonomy" id="225164"/>
    <lineage>
        <taxon>Eukaryota</taxon>
        <taxon>Metazoa</taxon>
        <taxon>Spiralia</taxon>
        <taxon>Lophotrochozoa</taxon>
        <taxon>Mollusca</taxon>
        <taxon>Gastropoda</taxon>
        <taxon>Patellogastropoda</taxon>
        <taxon>Lottioidea</taxon>
        <taxon>Lottiidae</taxon>
        <taxon>Lottia</taxon>
    </lineage>
</organism>
<dbReference type="CTD" id="20248438"/>
<feature type="compositionally biased region" description="Polar residues" evidence="1">
    <location>
        <begin position="245"/>
        <end position="282"/>
    </location>
</feature>
<feature type="compositionally biased region" description="Polar residues" evidence="1">
    <location>
        <begin position="157"/>
        <end position="205"/>
    </location>
</feature>
<name>V4AYE3_LOTGI</name>
<evidence type="ECO:0000256" key="2">
    <source>
        <dbReference type="SAM" id="SignalP"/>
    </source>
</evidence>
<reference evidence="3 4" key="1">
    <citation type="journal article" date="2013" name="Nature">
        <title>Insights into bilaterian evolution from three spiralian genomes.</title>
        <authorList>
            <person name="Simakov O."/>
            <person name="Marletaz F."/>
            <person name="Cho S.J."/>
            <person name="Edsinger-Gonzales E."/>
            <person name="Havlak P."/>
            <person name="Hellsten U."/>
            <person name="Kuo D.H."/>
            <person name="Larsson T."/>
            <person name="Lv J."/>
            <person name="Arendt D."/>
            <person name="Savage R."/>
            <person name="Osoegawa K."/>
            <person name="de Jong P."/>
            <person name="Grimwood J."/>
            <person name="Chapman J.A."/>
            <person name="Shapiro H."/>
            <person name="Aerts A."/>
            <person name="Otillar R.P."/>
            <person name="Terry A.Y."/>
            <person name="Boore J.L."/>
            <person name="Grigoriev I.V."/>
            <person name="Lindberg D.R."/>
            <person name="Seaver E.C."/>
            <person name="Weisblat D.A."/>
            <person name="Putnam N.H."/>
            <person name="Rokhsar D.S."/>
        </authorList>
    </citation>
    <scope>NUCLEOTIDE SEQUENCE [LARGE SCALE GENOMIC DNA]</scope>
</reference>
<dbReference type="RefSeq" id="XP_009049277.1">
    <property type="nucleotide sequence ID" value="XM_009051029.1"/>
</dbReference>
<feature type="compositionally biased region" description="Polar residues" evidence="1">
    <location>
        <begin position="118"/>
        <end position="145"/>
    </location>
</feature>
<feature type="signal peptide" evidence="2">
    <location>
        <begin position="1"/>
        <end position="19"/>
    </location>
</feature>
<gene>
    <name evidence="3" type="ORF">LOTGIDRAFT_231010</name>
</gene>
<dbReference type="Proteomes" id="UP000030746">
    <property type="component" value="Unassembled WGS sequence"/>
</dbReference>
<feature type="compositionally biased region" description="Polar residues" evidence="1">
    <location>
        <begin position="217"/>
        <end position="229"/>
    </location>
</feature>
<dbReference type="KEGG" id="lgi:LOTGIDRAFT_231010"/>
<feature type="region of interest" description="Disordered" evidence="1">
    <location>
        <begin position="48"/>
        <end position="315"/>
    </location>
</feature>
<sequence length="499" mass="53131">MRELIFLLYCTAIVYTARCQGMGFGEPVPSVGISQNQQDALLALLAPNHHQSGPRPSNNIMGHLSVGNNQNPSSNHQSNTQSSTIGHPGFDMHSLIEMISGGPTGSTGQSSTKRGPPSNVQSNFHDPSQTSSQSGTGFNPQHQSGNQGGYFDIVPEPSQTSNYDPAPSASSGRNRQGSFHDSTGFSLPQPSGSRHNGPSRNSHTQDPMIAALERAQKQPSNSGMNQGNLPGNALPEMFGSHPLSGKTSGNSVFGSLLRNSQSSGHPTGSKQTIHKNPTSSILGSKSGASATSSTSGSLPSGAVSQGSSAPKAFRPPNVFQMKMQAKMYNMKAAKMAPIMQLYEQEGCINPIAFLPANILEGAKSAFSNGCQDPNTKNYCNMAQLKTPGFTPARMNTQILLQSMLTPESKTRIGSMLSKMSPSNMMSGGMSGMMGFGGGEMINAEMLDRVMKLRQRLFPLECNEVVLTSMFKIGTCCYGKVQLPERYIMSQFLSRSFGAK</sequence>
<dbReference type="EMBL" id="KB200869">
    <property type="protein sequence ID" value="ESP00086.1"/>
    <property type="molecule type" value="Genomic_DNA"/>
</dbReference>
<dbReference type="GeneID" id="20248438"/>
<keyword evidence="2" id="KW-0732">Signal</keyword>
<feature type="compositionally biased region" description="Low complexity" evidence="1">
    <location>
        <begin position="68"/>
        <end position="83"/>
    </location>
</feature>
<proteinExistence type="predicted"/>
<dbReference type="HOGENOM" id="CLU_546653_0_0_1"/>
<evidence type="ECO:0000313" key="4">
    <source>
        <dbReference type="Proteomes" id="UP000030746"/>
    </source>
</evidence>
<evidence type="ECO:0000313" key="3">
    <source>
        <dbReference type="EMBL" id="ESP00086.1"/>
    </source>
</evidence>
<accession>V4AYE3</accession>